<dbReference type="InterPro" id="IPR006153">
    <property type="entry name" value="Cation/H_exchanger_TM"/>
</dbReference>
<evidence type="ECO:0000256" key="10">
    <source>
        <dbReference type="ARBA" id="ARBA00023136"/>
    </source>
</evidence>
<evidence type="ECO:0000256" key="9">
    <source>
        <dbReference type="ARBA" id="ARBA00023065"/>
    </source>
</evidence>
<evidence type="ECO:0000256" key="7">
    <source>
        <dbReference type="ARBA" id="ARBA00022989"/>
    </source>
</evidence>
<feature type="transmembrane region" description="Helical" evidence="12">
    <location>
        <begin position="318"/>
        <end position="340"/>
    </location>
</feature>
<comment type="caution">
    <text evidence="14">The sequence shown here is derived from an EMBL/GenBank/DDBJ whole genome shotgun (WGS) entry which is preliminary data.</text>
</comment>
<evidence type="ECO:0000313" key="15">
    <source>
        <dbReference type="Proteomes" id="UP000777935"/>
    </source>
</evidence>
<keyword evidence="9" id="KW-0406">Ion transport</keyword>
<reference evidence="14 15" key="1">
    <citation type="submission" date="2020-06" db="EMBL/GenBank/DDBJ databases">
        <title>Sulfitobacter algicola sp. nov., isolated from green algae.</title>
        <authorList>
            <person name="Wang C."/>
        </authorList>
    </citation>
    <scope>NUCLEOTIDE SEQUENCE [LARGE SCALE GENOMIC DNA]</scope>
    <source>
        <strain evidence="14 15">1151</strain>
    </source>
</reference>
<dbReference type="InterPro" id="IPR038770">
    <property type="entry name" value="Na+/solute_symporter_sf"/>
</dbReference>
<dbReference type="PANTHER" id="PTHR10110:SF195">
    <property type="entry name" value="NA(+)_H(+) ANTIPORTER NHAS2"/>
    <property type="match status" value="1"/>
</dbReference>
<proteinExistence type="inferred from homology"/>
<keyword evidence="6 12" id="KW-0812">Transmembrane</keyword>
<feature type="transmembrane region" description="Helical" evidence="12">
    <location>
        <begin position="129"/>
        <end position="151"/>
    </location>
</feature>
<dbReference type="PANTHER" id="PTHR10110">
    <property type="entry name" value="SODIUM/HYDROGEN EXCHANGER"/>
    <property type="match status" value="1"/>
</dbReference>
<feature type="transmembrane region" description="Helical" evidence="12">
    <location>
        <begin position="254"/>
        <end position="272"/>
    </location>
</feature>
<keyword evidence="11" id="KW-0739">Sodium transport</keyword>
<accession>A0ABX2J044</accession>
<dbReference type="Pfam" id="PF00999">
    <property type="entry name" value="Na_H_Exchanger"/>
    <property type="match status" value="1"/>
</dbReference>
<feature type="transmembrane region" description="Helical" evidence="12">
    <location>
        <begin position="352"/>
        <end position="373"/>
    </location>
</feature>
<dbReference type="RefSeq" id="WP_174139538.1">
    <property type="nucleotide sequence ID" value="NZ_JABUFE010000012.1"/>
</dbReference>
<sequence>MNILQITSLLIVLAGAFGAINYLYLKLPSAIGIMVVALFASFGVMIVDLIYPALGTADAVRGIVLDIEFSDALLEGMLGLLLFAGALHVKLSDLKKEWVIVFLMATIGIGLSTVIVGVGFSWITGMPLLVALVFGSLVSPTDPVAVLGVLRAANLKKSLETKIAGESLFNDGVGYVVFLVLISLAFPAADSHGSTFSGAALLFVQEAVGGAVLGIVLGWLTFRVMRRIDDYSLEVLITLGLAFGGYELAVYLHVSAPIMAVCAGLLIGDIGTKHGMSAETRQYVDAFWKLIDEILNAVLFLMIGFEVFAIAFEWNFLLSGVLAICLALLGRFAAVVVPVLMLKPFREFSKGVVPIMTWGGLKGGISVALALSLPDNEWKPLILTATYVIVLFSIIVQGLTVAPLAKRVGTETETS</sequence>
<evidence type="ECO:0000256" key="11">
    <source>
        <dbReference type="ARBA" id="ARBA00023201"/>
    </source>
</evidence>
<evidence type="ECO:0000256" key="3">
    <source>
        <dbReference type="ARBA" id="ARBA00022448"/>
    </source>
</evidence>
<evidence type="ECO:0000256" key="8">
    <source>
        <dbReference type="ARBA" id="ARBA00023053"/>
    </source>
</evidence>
<keyword evidence="8" id="KW-0915">Sodium</keyword>
<feature type="transmembrane region" description="Helical" evidence="12">
    <location>
        <begin position="195"/>
        <end position="219"/>
    </location>
</feature>
<keyword evidence="10 12" id="KW-0472">Membrane</keyword>
<name>A0ABX2J044_9RHOB</name>
<feature type="transmembrane region" description="Helical" evidence="12">
    <location>
        <begin position="6"/>
        <end position="24"/>
    </location>
</feature>
<evidence type="ECO:0000256" key="12">
    <source>
        <dbReference type="SAM" id="Phobius"/>
    </source>
</evidence>
<feature type="transmembrane region" description="Helical" evidence="12">
    <location>
        <begin position="72"/>
        <end position="91"/>
    </location>
</feature>
<comment type="subcellular location">
    <subcellularLocation>
        <location evidence="1">Cell membrane</location>
        <topology evidence="1">Multi-pass membrane protein</topology>
    </subcellularLocation>
</comment>
<keyword evidence="7 12" id="KW-1133">Transmembrane helix</keyword>
<gene>
    <name evidence="14" type="ORF">HRQ87_16455</name>
</gene>
<evidence type="ECO:0000256" key="6">
    <source>
        <dbReference type="ARBA" id="ARBA00022692"/>
    </source>
</evidence>
<evidence type="ECO:0000259" key="13">
    <source>
        <dbReference type="Pfam" id="PF00999"/>
    </source>
</evidence>
<comment type="similarity">
    <text evidence="2">Belongs to the monovalent cation:proton antiporter 1 (CPA1) transporter (TC 2.A.36) family.</text>
</comment>
<keyword evidence="5" id="KW-1003">Cell membrane</keyword>
<keyword evidence="3" id="KW-0813">Transport</keyword>
<feature type="transmembrane region" description="Helical" evidence="12">
    <location>
        <begin position="293"/>
        <end position="312"/>
    </location>
</feature>
<feature type="domain" description="Cation/H+ exchanger transmembrane" evidence="13">
    <location>
        <begin position="16"/>
        <end position="406"/>
    </location>
</feature>
<evidence type="ECO:0000313" key="14">
    <source>
        <dbReference type="EMBL" id="NSX56383.1"/>
    </source>
</evidence>
<evidence type="ECO:0000256" key="4">
    <source>
        <dbReference type="ARBA" id="ARBA00022449"/>
    </source>
</evidence>
<feature type="transmembrane region" description="Helical" evidence="12">
    <location>
        <begin position="98"/>
        <end position="123"/>
    </location>
</feature>
<evidence type="ECO:0000256" key="5">
    <source>
        <dbReference type="ARBA" id="ARBA00022475"/>
    </source>
</evidence>
<dbReference type="Proteomes" id="UP000777935">
    <property type="component" value="Unassembled WGS sequence"/>
</dbReference>
<feature type="transmembrane region" description="Helical" evidence="12">
    <location>
        <begin position="385"/>
        <end position="405"/>
    </location>
</feature>
<dbReference type="Gene3D" id="1.20.1530.20">
    <property type="match status" value="1"/>
</dbReference>
<keyword evidence="4" id="KW-0050">Antiport</keyword>
<feature type="transmembrane region" description="Helical" evidence="12">
    <location>
        <begin position="172"/>
        <end position="189"/>
    </location>
</feature>
<dbReference type="InterPro" id="IPR018422">
    <property type="entry name" value="Cation/H_exchanger_CPA1"/>
</dbReference>
<feature type="transmembrane region" description="Helical" evidence="12">
    <location>
        <begin position="31"/>
        <end position="52"/>
    </location>
</feature>
<evidence type="ECO:0000256" key="2">
    <source>
        <dbReference type="ARBA" id="ARBA00007367"/>
    </source>
</evidence>
<dbReference type="EMBL" id="JABUFE010000012">
    <property type="protein sequence ID" value="NSX56383.1"/>
    <property type="molecule type" value="Genomic_DNA"/>
</dbReference>
<keyword evidence="15" id="KW-1185">Reference proteome</keyword>
<organism evidence="14 15">
    <name type="scientific">Parasulfitobacter algicola</name>
    <dbReference type="NCBI Taxonomy" id="2614809"/>
    <lineage>
        <taxon>Bacteria</taxon>
        <taxon>Pseudomonadati</taxon>
        <taxon>Pseudomonadota</taxon>
        <taxon>Alphaproteobacteria</taxon>
        <taxon>Rhodobacterales</taxon>
        <taxon>Roseobacteraceae</taxon>
        <taxon>Parasulfitobacter</taxon>
    </lineage>
</organism>
<protein>
    <submittedName>
        <fullName evidence="14">Sodium:proton antiporter</fullName>
    </submittedName>
</protein>
<evidence type="ECO:0000256" key="1">
    <source>
        <dbReference type="ARBA" id="ARBA00004651"/>
    </source>
</evidence>